<name>A0A285K0G3_9ACTN</name>
<dbReference type="Proteomes" id="UP000219612">
    <property type="component" value="Unassembled WGS sequence"/>
</dbReference>
<dbReference type="PANTHER" id="PTHR34297">
    <property type="entry name" value="HYPOTHETICAL CYTOSOLIC PROTEIN-RELATED"/>
    <property type="match status" value="1"/>
</dbReference>
<accession>A0A285K0G3</accession>
<dbReference type="EMBL" id="OBDY01000029">
    <property type="protein sequence ID" value="SNY66079.1"/>
    <property type="molecule type" value="Genomic_DNA"/>
</dbReference>
<comment type="similarity">
    <text evidence="1">Belongs to the asp23 family.</text>
</comment>
<gene>
    <name evidence="2" type="ORF">SAMN05421748_12968</name>
</gene>
<evidence type="ECO:0000313" key="3">
    <source>
        <dbReference type="Proteomes" id="UP000219612"/>
    </source>
</evidence>
<sequence length="123" mass="12157">MSDGVAGVNSVSREVVEKIAAAAAREVPGVAELGGDVARFFDRVLDRIGLDEVGDATRGVHASVKGASVEVTVVLVIAAGAVVADVITAVQAAVSSAVSGFGLTVTGVNVKVDDIAMPSSPGL</sequence>
<proteinExistence type="inferred from homology"/>
<keyword evidence="3" id="KW-1185">Reference proteome</keyword>
<evidence type="ECO:0000313" key="2">
    <source>
        <dbReference type="EMBL" id="SNY66079.1"/>
    </source>
</evidence>
<dbReference type="Pfam" id="PF03780">
    <property type="entry name" value="Asp23"/>
    <property type="match status" value="1"/>
</dbReference>
<organism evidence="2 3">
    <name type="scientific">Paractinoplanes atraurantiacus</name>
    <dbReference type="NCBI Taxonomy" id="1036182"/>
    <lineage>
        <taxon>Bacteria</taxon>
        <taxon>Bacillati</taxon>
        <taxon>Actinomycetota</taxon>
        <taxon>Actinomycetes</taxon>
        <taxon>Micromonosporales</taxon>
        <taxon>Micromonosporaceae</taxon>
        <taxon>Paractinoplanes</taxon>
    </lineage>
</organism>
<protein>
    <submittedName>
        <fullName evidence="2">Uncharacterized conserved protein YloU, alkaline shock protein (Asp23) family</fullName>
    </submittedName>
</protein>
<reference evidence="3" key="1">
    <citation type="submission" date="2017-09" db="EMBL/GenBank/DDBJ databases">
        <authorList>
            <person name="Varghese N."/>
            <person name="Submissions S."/>
        </authorList>
    </citation>
    <scope>NUCLEOTIDE SEQUENCE [LARGE SCALE GENOMIC DNA]</scope>
    <source>
        <strain evidence="3">CGMCC 4.6857</strain>
    </source>
</reference>
<dbReference type="AlphaFoldDB" id="A0A285K0G3"/>
<dbReference type="OrthoDB" id="3378735at2"/>
<dbReference type="RefSeq" id="WP_097327457.1">
    <property type="nucleotide sequence ID" value="NZ_OBDY01000029.1"/>
</dbReference>
<dbReference type="InterPro" id="IPR005531">
    <property type="entry name" value="Asp23"/>
</dbReference>
<dbReference type="PANTHER" id="PTHR34297:SF3">
    <property type="entry name" value="ALKALINE SHOCK PROTEIN 23"/>
    <property type="match status" value="1"/>
</dbReference>
<evidence type="ECO:0000256" key="1">
    <source>
        <dbReference type="ARBA" id="ARBA00005721"/>
    </source>
</evidence>